<dbReference type="InterPro" id="IPR035386">
    <property type="entry name" value="Arm-DNA-bind_5"/>
</dbReference>
<dbReference type="PANTHER" id="PTHR30349">
    <property type="entry name" value="PHAGE INTEGRASE-RELATED"/>
    <property type="match status" value="1"/>
</dbReference>
<protein>
    <submittedName>
        <fullName evidence="5">Site-specific integrase</fullName>
    </submittedName>
</protein>
<comment type="caution">
    <text evidence="5">The sequence shown here is derived from an EMBL/GenBank/DDBJ whole genome shotgun (WGS) entry which is preliminary data.</text>
</comment>
<dbReference type="EMBL" id="VTWS01000011">
    <property type="protein sequence ID" value="KAA9346367.1"/>
    <property type="molecule type" value="Genomic_DNA"/>
</dbReference>
<dbReference type="Pfam" id="PF17293">
    <property type="entry name" value="Arm-DNA-bind_5"/>
    <property type="match status" value="1"/>
</dbReference>
<dbReference type="Pfam" id="PF00589">
    <property type="entry name" value="Phage_integrase"/>
    <property type="match status" value="1"/>
</dbReference>
<feature type="domain" description="Tyr recombinase" evidence="4">
    <location>
        <begin position="269"/>
        <end position="438"/>
    </location>
</feature>
<dbReference type="GO" id="GO:0006310">
    <property type="term" value="P:DNA recombination"/>
    <property type="evidence" value="ECO:0007669"/>
    <property type="project" value="UniProtKB-KW"/>
</dbReference>
<dbReference type="InterPro" id="IPR010998">
    <property type="entry name" value="Integrase_recombinase_N"/>
</dbReference>
<dbReference type="InterPro" id="IPR025269">
    <property type="entry name" value="SAM-like_dom"/>
</dbReference>
<sequence length="458" mass="53190">MLILAAMALFRFLITFLIFFLPLSVPNLFLMGNVQNFVKKLIIKDNYKKADGTSALCIYVSIDGVKDRIPLKLSWPVTHFDKAAGKLLPRSKSDQDFTDYALMIDTEMGKVNEIFKSYRLSGKTLTMEMLKRDYNNFTSRKDFLAFWESEVKERYKRRKIEKSTRDGHIACLNKFKAFWTREVNTKTGRKKNTDEFSNTESQTPALPFNNLTPKLLENFRAYLRTAYGNAPSTVEKGMKDVRTYVKLALDDKNVFDDPFKIVKVSKPESYPNALTEDQLLRLLALFEDNKTADNWQKVLRHFLFSCFTGLRISDAKAVSHENIKDDWLIIFPIKSRRYKKVVRIPIHSAARKLVKTSLGRLFDTFSEQYTNRLLNEIGKHVGVDFKITTHTARHTFGTVFIEMGGDVITLKDYMGHSKLETTMKYVHISEKQKKEKINVFDKLFKKHDDREDDNINVA</sequence>
<keyword evidence="2" id="KW-0238">DNA-binding</keyword>
<accession>A0A5N1J6N1</accession>
<evidence type="ECO:0000313" key="5">
    <source>
        <dbReference type="EMBL" id="KAA9346367.1"/>
    </source>
</evidence>
<evidence type="ECO:0000313" key="6">
    <source>
        <dbReference type="Proteomes" id="UP000326344"/>
    </source>
</evidence>
<comment type="similarity">
    <text evidence="1">Belongs to the 'phage' integrase family.</text>
</comment>
<gene>
    <name evidence="5" type="ORF">F0P93_29330</name>
</gene>
<dbReference type="Gene3D" id="1.10.150.130">
    <property type="match status" value="1"/>
</dbReference>
<dbReference type="PROSITE" id="PS51898">
    <property type="entry name" value="TYR_RECOMBINASE"/>
    <property type="match status" value="1"/>
</dbReference>
<evidence type="ECO:0000259" key="4">
    <source>
        <dbReference type="PROSITE" id="PS51898"/>
    </source>
</evidence>
<dbReference type="InterPro" id="IPR011010">
    <property type="entry name" value="DNA_brk_join_enz"/>
</dbReference>
<organism evidence="5 6">
    <name type="scientific">Larkinella humicola</name>
    <dbReference type="NCBI Taxonomy" id="2607654"/>
    <lineage>
        <taxon>Bacteria</taxon>
        <taxon>Pseudomonadati</taxon>
        <taxon>Bacteroidota</taxon>
        <taxon>Cytophagia</taxon>
        <taxon>Cytophagales</taxon>
        <taxon>Spirosomataceae</taxon>
        <taxon>Larkinella</taxon>
    </lineage>
</organism>
<proteinExistence type="inferred from homology"/>
<evidence type="ECO:0000256" key="3">
    <source>
        <dbReference type="ARBA" id="ARBA00023172"/>
    </source>
</evidence>
<dbReference type="InterPro" id="IPR050090">
    <property type="entry name" value="Tyrosine_recombinase_XerCD"/>
</dbReference>
<dbReference type="Proteomes" id="UP000326344">
    <property type="component" value="Unassembled WGS sequence"/>
</dbReference>
<dbReference type="SUPFAM" id="SSF56349">
    <property type="entry name" value="DNA breaking-rejoining enzymes"/>
    <property type="match status" value="1"/>
</dbReference>
<dbReference type="AlphaFoldDB" id="A0A5N1J6N1"/>
<reference evidence="5 6" key="1">
    <citation type="submission" date="2019-09" db="EMBL/GenBank/DDBJ databases">
        <title>Genome Sequence of Larkinella sp MA1.</title>
        <authorList>
            <person name="Srinivasan S."/>
        </authorList>
    </citation>
    <scope>NUCLEOTIDE SEQUENCE [LARGE SCALE GENOMIC DNA]</scope>
    <source>
        <strain evidence="5 6">MA1</strain>
    </source>
</reference>
<evidence type="ECO:0000256" key="2">
    <source>
        <dbReference type="ARBA" id="ARBA00023125"/>
    </source>
</evidence>
<dbReference type="GO" id="GO:0003677">
    <property type="term" value="F:DNA binding"/>
    <property type="evidence" value="ECO:0007669"/>
    <property type="project" value="UniProtKB-KW"/>
</dbReference>
<dbReference type="Gene3D" id="1.10.443.10">
    <property type="entry name" value="Intergrase catalytic core"/>
    <property type="match status" value="1"/>
</dbReference>
<dbReference type="InterPro" id="IPR002104">
    <property type="entry name" value="Integrase_catalytic"/>
</dbReference>
<evidence type="ECO:0000256" key="1">
    <source>
        <dbReference type="ARBA" id="ARBA00008857"/>
    </source>
</evidence>
<dbReference type="CDD" id="cd01185">
    <property type="entry name" value="INTN1_C_like"/>
    <property type="match status" value="1"/>
</dbReference>
<dbReference type="Pfam" id="PF13102">
    <property type="entry name" value="Phage_int_SAM_5"/>
    <property type="match status" value="1"/>
</dbReference>
<name>A0A5N1J6N1_9BACT</name>
<dbReference type="PANTHER" id="PTHR30349:SF64">
    <property type="entry name" value="PROPHAGE INTEGRASE INTD-RELATED"/>
    <property type="match status" value="1"/>
</dbReference>
<keyword evidence="3" id="KW-0233">DNA recombination</keyword>
<dbReference type="InterPro" id="IPR013762">
    <property type="entry name" value="Integrase-like_cat_sf"/>
</dbReference>
<keyword evidence="6" id="KW-1185">Reference proteome</keyword>
<dbReference type="GO" id="GO:0015074">
    <property type="term" value="P:DNA integration"/>
    <property type="evidence" value="ECO:0007669"/>
    <property type="project" value="InterPro"/>
</dbReference>